<dbReference type="PANTHER" id="PTHR46015">
    <property type="entry name" value="ZGC:172121"/>
    <property type="match status" value="1"/>
</dbReference>
<evidence type="ECO:0000256" key="2">
    <source>
        <dbReference type="ARBA" id="ARBA00022679"/>
    </source>
</evidence>
<dbReference type="GO" id="GO:0033528">
    <property type="term" value="P:S-methylmethionine cycle"/>
    <property type="evidence" value="ECO:0007669"/>
    <property type="project" value="TreeGrafter"/>
</dbReference>
<dbReference type="EMBL" id="MZGV01000012">
    <property type="protein sequence ID" value="OPJ62912.1"/>
    <property type="molecule type" value="Genomic_DNA"/>
</dbReference>
<dbReference type="GO" id="GO:0008898">
    <property type="term" value="F:S-adenosylmethionine-homocysteine S-methyltransferase activity"/>
    <property type="evidence" value="ECO:0007669"/>
    <property type="project" value="TreeGrafter"/>
</dbReference>
<evidence type="ECO:0000313" key="9">
    <source>
        <dbReference type="EMBL" id="OPJ62912.1"/>
    </source>
</evidence>
<evidence type="ECO:0000256" key="3">
    <source>
        <dbReference type="ARBA" id="ARBA00022723"/>
    </source>
</evidence>
<feature type="domain" description="Hcy-binding" evidence="8">
    <location>
        <begin position="2"/>
        <end position="309"/>
    </location>
</feature>
<accession>A0A1V4ISB6</accession>
<name>A0A1V4ISB6_9CLOT</name>
<evidence type="ECO:0000256" key="7">
    <source>
        <dbReference type="PROSITE-ProRule" id="PRU00333"/>
    </source>
</evidence>
<dbReference type="GO" id="GO:0032259">
    <property type="term" value="P:methylation"/>
    <property type="evidence" value="ECO:0007669"/>
    <property type="project" value="UniProtKB-KW"/>
</dbReference>
<comment type="caution">
    <text evidence="9">The sequence shown here is derived from an EMBL/GenBank/DDBJ whole genome shotgun (WGS) entry which is preliminary data.</text>
</comment>
<dbReference type="SUPFAM" id="SSF82282">
    <property type="entry name" value="Homocysteine S-methyltransferase"/>
    <property type="match status" value="1"/>
</dbReference>
<keyword evidence="4 6" id="KW-0862">Zinc</keyword>
<dbReference type="OrthoDB" id="9803687at2"/>
<feature type="binding site" evidence="7">
    <location>
        <position position="294"/>
    </location>
    <ligand>
        <name>Zn(2+)</name>
        <dbReference type="ChEBI" id="CHEBI:29105"/>
    </ligand>
</feature>
<protein>
    <recommendedName>
        <fullName evidence="5">S-methylmethionine:homocysteine methyltransferase</fullName>
    </recommendedName>
</protein>
<dbReference type="GO" id="GO:0009086">
    <property type="term" value="P:methionine biosynthetic process"/>
    <property type="evidence" value="ECO:0007669"/>
    <property type="project" value="InterPro"/>
</dbReference>
<dbReference type="Gene3D" id="3.20.20.330">
    <property type="entry name" value="Homocysteine-binding-like domain"/>
    <property type="match status" value="1"/>
</dbReference>
<dbReference type="STRING" id="1450648.CLORY_15360"/>
<evidence type="ECO:0000256" key="4">
    <source>
        <dbReference type="ARBA" id="ARBA00022833"/>
    </source>
</evidence>
<evidence type="ECO:0000313" key="10">
    <source>
        <dbReference type="Proteomes" id="UP000190080"/>
    </source>
</evidence>
<dbReference type="Proteomes" id="UP000190080">
    <property type="component" value="Unassembled WGS sequence"/>
</dbReference>
<keyword evidence="2 7" id="KW-0808">Transferase</keyword>
<evidence type="ECO:0000256" key="6">
    <source>
        <dbReference type="PIRSR" id="PIRSR037505-2"/>
    </source>
</evidence>
<proteinExistence type="predicted"/>
<gene>
    <name evidence="9" type="primary">mmuM</name>
    <name evidence="9" type="ORF">CLORY_15360</name>
</gene>
<dbReference type="PANTHER" id="PTHR46015:SF1">
    <property type="entry name" value="HOMOCYSTEINE S-METHYLTRANSFERASE-LIKE ISOFORM 1"/>
    <property type="match status" value="1"/>
</dbReference>
<evidence type="ECO:0000259" key="8">
    <source>
        <dbReference type="PROSITE" id="PS50970"/>
    </source>
</evidence>
<feature type="binding site" evidence="6 7">
    <location>
        <position position="229"/>
    </location>
    <ligand>
        <name>Zn(2+)</name>
        <dbReference type="ChEBI" id="CHEBI:29105"/>
    </ligand>
</feature>
<evidence type="ECO:0000256" key="1">
    <source>
        <dbReference type="ARBA" id="ARBA00022603"/>
    </source>
</evidence>
<dbReference type="InterPro" id="IPR017226">
    <property type="entry name" value="BHMT-like"/>
</dbReference>
<dbReference type="PIRSF" id="PIRSF037505">
    <property type="entry name" value="Betaine_HMT"/>
    <property type="match status" value="1"/>
</dbReference>
<dbReference type="RefSeq" id="WP_079422945.1">
    <property type="nucleotide sequence ID" value="NZ_MZGV01000012.1"/>
</dbReference>
<dbReference type="NCBIfam" id="NF007020">
    <property type="entry name" value="PRK09485.1"/>
    <property type="match status" value="1"/>
</dbReference>
<organism evidence="9 10">
    <name type="scientific">Clostridium oryzae</name>
    <dbReference type="NCBI Taxonomy" id="1450648"/>
    <lineage>
        <taxon>Bacteria</taxon>
        <taxon>Bacillati</taxon>
        <taxon>Bacillota</taxon>
        <taxon>Clostridia</taxon>
        <taxon>Eubacteriales</taxon>
        <taxon>Clostridiaceae</taxon>
        <taxon>Clostridium</taxon>
    </lineage>
</organism>
<dbReference type="FunFam" id="3.20.20.330:FF:000002">
    <property type="entry name" value="Homocysteine S-methyltransferase"/>
    <property type="match status" value="1"/>
</dbReference>
<dbReference type="GO" id="GO:0008270">
    <property type="term" value="F:zinc ion binding"/>
    <property type="evidence" value="ECO:0007669"/>
    <property type="project" value="InterPro"/>
</dbReference>
<dbReference type="InterPro" id="IPR036589">
    <property type="entry name" value="HCY_dom_sf"/>
</dbReference>
<reference evidence="9 10" key="1">
    <citation type="submission" date="2017-03" db="EMBL/GenBank/DDBJ databases">
        <title>Genome sequence of Clostridium oryzae DSM 28571.</title>
        <authorList>
            <person name="Poehlein A."/>
            <person name="Daniel R."/>
        </authorList>
    </citation>
    <scope>NUCLEOTIDE SEQUENCE [LARGE SCALE GENOMIC DNA]</scope>
    <source>
        <strain evidence="9 10">DSM 28571</strain>
    </source>
</reference>
<dbReference type="InterPro" id="IPR051486">
    <property type="entry name" value="Hcy_S-methyltransferase"/>
</dbReference>
<keyword evidence="10" id="KW-1185">Reference proteome</keyword>
<dbReference type="AlphaFoldDB" id="A0A1V4ISB6"/>
<feature type="binding site" evidence="7">
    <location>
        <position position="295"/>
    </location>
    <ligand>
        <name>Zn(2+)</name>
        <dbReference type="ChEBI" id="CHEBI:29105"/>
    </ligand>
</feature>
<comment type="cofactor">
    <cofactor evidence="6">
        <name>Zn(2+)</name>
        <dbReference type="ChEBI" id="CHEBI:29105"/>
    </cofactor>
    <text evidence="6">Binds 1 zinc ion per subunit.</text>
</comment>
<keyword evidence="1 7" id="KW-0489">Methyltransferase</keyword>
<dbReference type="InterPro" id="IPR003726">
    <property type="entry name" value="HCY_dom"/>
</dbReference>
<dbReference type="Pfam" id="PF02574">
    <property type="entry name" value="S-methyl_trans"/>
    <property type="match status" value="1"/>
</dbReference>
<evidence type="ECO:0000256" key="5">
    <source>
        <dbReference type="ARBA" id="ARBA00076752"/>
    </source>
</evidence>
<sequence length="310" mass="34276">MNPIKNILTDFPLIILDGALATELENRGCNINDSLWSAKILAENPDIIEQIHLDYFSAGADCAITASYQATIEGFVKKGFTESQAVALIKKSVEVAKRARDSFWEDPSNRTNRPFPFVAGSVGPYGAYLADGSEYRGDYKISCDDLIDFHRPRINILIEEGVDILACETFPSLEEAKAIVKLLEEFPDTYCWISFTGKNDFEISDGTLISECAKYLDTCRQVVATGINCTSPKFIPSLINEIKANTSKPIVVYPNSGEEYDAADKCWHGHTSSEEYASDAKVWFEHGAKLIGGCCRTKPADIKAIASWAR</sequence>
<keyword evidence="3 6" id="KW-0479">Metal-binding</keyword>
<dbReference type="PROSITE" id="PS50970">
    <property type="entry name" value="HCY"/>
    <property type="match status" value="1"/>
</dbReference>